<name>A0A2K8T0D9_9NOSO</name>
<gene>
    <name evidence="1" type="ORF">COO91_07209</name>
</gene>
<evidence type="ECO:0000313" key="2">
    <source>
        <dbReference type="Proteomes" id="UP000232003"/>
    </source>
</evidence>
<keyword evidence="2" id="KW-1185">Reference proteome</keyword>
<sequence length="53" mass="6188">MANHLKRLSTLKKGEFESFSPFLRLAWGIKLNIYIQTSSKKVYFPEDDKIGKI</sequence>
<dbReference type="Proteomes" id="UP000232003">
    <property type="component" value="Chromosome"/>
</dbReference>
<accession>A0A2K8T0D9</accession>
<dbReference type="AlphaFoldDB" id="A0A2K8T0D9"/>
<protein>
    <submittedName>
        <fullName evidence="1">Uncharacterized protein</fullName>
    </submittedName>
</protein>
<organism evidence="1 2">
    <name type="scientific">Nostoc flagelliforme CCNUN1</name>
    <dbReference type="NCBI Taxonomy" id="2038116"/>
    <lineage>
        <taxon>Bacteria</taxon>
        <taxon>Bacillati</taxon>
        <taxon>Cyanobacteriota</taxon>
        <taxon>Cyanophyceae</taxon>
        <taxon>Nostocales</taxon>
        <taxon>Nostocaceae</taxon>
        <taxon>Nostoc</taxon>
    </lineage>
</organism>
<reference evidence="1 2" key="1">
    <citation type="submission" date="2017-11" db="EMBL/GenBank/DDBJ databases">
        <title>Complete genome of a free-living desiccation-tolerant cyanobacterium and its photosynthetic adaptation to extreme terrestrial habitat.</title>
        <authorList>
            <person name="Shang J."/>
        </authorList>
    </citation>
    <scope>NUCLEOTIDE SEQUENCE [LARGE SCALE GENOMIC DNA]</scope>
    <source>
        <strain evidence="1 2">CCNUN1</strain>
    </source>
</reference>
<dbReference type="EMBL" id="CP024785">
    <property type="protein sequence ID" value="AUB41164.1"/>
    <property type="molecule type" value="Genomic_DNA"/>
</dbReference>
<evidence type="ECO:0000313" key="1">
    <source>
        <dbReference type="EMBL" id="AUB41164.1"/>
    </source>
</evidence>
<proteinExistence type="predicted"/>
<dbReference type="KEGG" id="nfl:COO91_07209"/>